<dbReference type="EMBL" id="FTOG01000002">
    <property type="protein sequence ID" value="SIS54410.1"/>
    <property type="molecule type" value="Genomic_DNA"/>
</dbReference>
<evidence type="ECO:0000313" key="2">
    <source>
        <dbReference type="Proteomes" id="UP000186221"/>
    </source>
</evidence>
<name>A0A1N7JYL4_9RHOB</name>
<reference evidence="2" key="1">
    <citation type="submission" date="2017-01" db="EMBL/GenBank/DDBJ databases">
        <authorList>
            <person name="Varghese N."/>
            <person name="Submissions S."/>
        </authorList>
    </citation>
    <scope>NUCLEOTIDE SEQUENCE [LARGE SCALE GENOMIC DNA]</scope>
    <source>
        <strain evidence="2">DSM 19945</strain>
    </source>
</reference>
<accession>A0A1N7JYL4</accession>
<keyword evidence="2" id="KW-1185">Reference proteome</keyword>
<gene>
    <name evidence="1" type="ORF">SAMN05421580_102171</name>
</gene>
<dbReference type="Proteomes" id="UP000186221">
    <property type="component" value="Unassembled WGS sequence"/>
</dbReference>
<dbReference type="RefSeq" id="WP_076483765.1">
    <property type="nucleotide sequence ID" value="NZ_FTOG01000002.1"/>
</dbReference>
<sequence>MPAPDPFGIAPSLANPISVWVDTWPNGNVKHRKARAVRIVRKIASPLGWTCPACGDPVPFTRRADAIYCREACRKRAKRARASGEPI</sequence>
<dbReference type="OrthoDB" id="7871504at2"/>
<proteinExistence type="predicted"/>
<organism evidence="1 2">
    <name type="scientific">Rhodobacter aestuarii</name>
    <dbReference type="NCBI Taxonomy" id="453582"/>
    <lineage>
        <taxon>Bacteria</taxon>
        <taxon>Pseudomonadati</taxon>
        <taxon>Pseudomonadota</taxon>
        <taxon>Alphaproteobacteria</taxon>
        <taxon>Rhodobacterales</taxon>
        <taxon>Rhodobacter group</taxon>
        <taxon>Rhodobacter</taxon>
    </lineage>
</organism>
<protein>
    <submittedName>
        <fullName evidence="1">Uncharacterized protein</fullName>
    </submittedName>
</protein>
<dbReference type="AlphaFoldDB" id="A0A1N7JYL4"/>
<evidence type="ECO:0000313" key="1">
    <source>
        <dbReference type="EMBL" id="SIS54410.1"/>
    </source>
</evidence>